<protein>
    <submittedName>
        <fullName evidence="1">Uncharacterized protein</fullName>
    </submittedName>
</protein>
<name>A0A9K3DC83_9EUKA</name>
<evidence type="ECO:0000313" key="2">
    <source>
        <dbReference type="Proteomes" id="UP000265618"/>
    </source>
</evidence>
<gene>
    <name evidence="1" type="ORF">KIPB_015613</name>
</gene>
<evidence type="ECO:0000313" key="1">
    <source>
        <dbReference type="EMBL" id="GIQ92061.1"/>
    </source>
</evidence>
<comment type="caution">
    <text evidence="1">The sequence shown here is derived from an EMBL/GenBank/DDBJ whole genome shotgun (WGS) entry which is preliminary data.</text>
</comment>
<dbReference type="EMBL" id="BDIP01008885">
    <property type="protein sequence ID" value="GIQ92061.1"/>
    <property type="molecule type" value="Genomic_DNA"/>
</dbReference>
<dbReference type="Proteomes" id="UP000265618">
    <property type="component" value="Unassembled WGS sequence"/>
</dbReference>
<dbReference type="AlphaFoldDB" id="A0A9K3DC83"/>
<organism evidence="1 2">
    <name type="scientific">Kipferlia bialata</name>
    <dbReference type="NCBI Taxonomy" id="797122"/>
    <lineage>
        <taxon>Eukaryota</taxon>
        <taxon>Metamonada</taxon>
        <taxon>Carpediemonas-like organisms</taxon>
        <taxon>Kipferlia</taxon>
    </lineage>
</organism>
<proteinExistence type="predicted"/>
<reference evidence="1 2" key="1">
    <citation type="journal article" date="2018" name="PLoS ONE">
        <title>The draft genome of Kipferlia bialata reveals reductive genome evolution in fornicate parasites.</title>
        <authorList>
            <person name="Tanifuji G."/>
            <person name="Takabayashi S."/>
            <person name="Kume K."/>
            <person name="Takagi M."/>
            <person name="Nakayama T."/>
            <person name="Kamikawa R."/>
            <person name="Inagaki Y."/>
            <person name="Hashimoto T."/>
        </authorList>
    </citation>
    <scope>NUCLEOTIDE SEQUENCE [LARGE SCALE GENOMIC DNA]</scope>
    <source>
        <strain evidence="1">NY0173</strain>
    </source>
</reference>
<accession>A0A9K3DC83</accession>
<sequence>MYKAFVKLIPIVEEELERFLAEYCADENCVLSEELEDEKSYLEN</sequence>
<keyword evidence="2" id="KW-1185">Reference proteome</keyword>
<feature type="non-terminal residue" evidence="1">
    <location>
        <position position="1"/>
    </location>
</feature>